<evidence type="ECO:0000256" key="3">
    <source>
        <dbReference type="ARBA" id="ARBA00022525"/>
    </source>
</evidence>
<gene>
    <name evidence="5" type="ORF">POCULU_LOCUS9770</name>
</gene>
<keyword evidence="6" id="KW-1185">Reference proteome</keyword>
<organism evidence="5 6">
    <name type="scientific">Paraglomus occultum</name>
    <dbReference type="NCBI Taxonomy" id="144539"/>
    <lineage>
        <taxon>Eukaryota</taxon>
        <taxon>Fungi</taxon>
        <taxon>Fungi incertae sedis</taxon>
        <taxon>Mucoromycota</taxon>
        <taxon>Glomeromycotina</taxon>
        <taxon>Glomeromycetes</taxon>
        <taxon>Paraglomerales</taxon>
        <taxon>Paraglomeraceae</taxon>
        <taxon>Paraglomus</taxon>
    </lineage>
</organism>
<sequence>MSIKLFCLEKGKTPAVQHAFPVNISREETVGDLKKVIKAEKQNDFARVDADKLKLWKVEIPVDRNELSQGQPLQDNDQLRATDYIDEHWTDRPLRKHVHIIVEVPT</sequence>
<reference evidence="5" key="1">
    <citation type="submission" date="2021-06" db="EMBL/GenBank/DDBJ databases">
        <authorList>
            <person name="Kallberg Y."/>
            <person name="Tangrot J."/>
            <person name="Rosling A."/>
        </authorList>
    </citation>
    <scope>NUCLEOTIDE SEQUENCE</scope>
    <source>
        <strain evidence="5">IA702</strain>
    </source>
</reference>
<proteinExistence type="predicted"/>
<dbReference type="GO" id="GO:0005576">
    <property type="term" value="C:extracellular region"/>
    <property type="evidence" value="ECO:0007669"/>
    <property type="project" value="UniProtKB-SubCell"/>
</dbReference>
<evidence type="ECO:0000259" key="4">
    <source>
        <dbReference type="Pfam" id="PF20147"/>
    </source>
</evidence>
<feature type="domain" description="Crinkler effector protein N-terminal" evidence="4">
    <location>
        <begin position="3"/>
        <end position="103"/>
    </location>
</feature>
<dbReference type="Pfam" id="PF20147">
    <property type="entry name" value="Crinkler"/>
    <property type="match status" value="1"/>
</dbReference>
<evidence type="ECO:0000313" key="6">
    <source>
        <dbReference type="Proteomes" id="UP000789572"/>
    </source>
</evidence>
<name>A0A9N9H288_9GLOM</name>
<feature type="non-terminal residue" evidence="5">
    <location>
        <position position="106"/>
    </location>
</feature>
<dbReference type="EMBL" id="CAJVPJ010004033">
    <property type="protein sequence ID" value="CAG8647598.1"/>
    <property type="molecule type" value="Genomic_DNA"/>
</dbReference>
<dbReference type="GO" id="GO:0043657">
    <property type="term" value="C:host cell"/>
    <property type="evidence" value="ECO:0007669"/>
    <property type="project" value="UniProtKB-SubCell"/>
</dbReference>
<accession>A0A9N9H288</accession>
<dbReference type="InterPro" id="IPR045379">
    <property type="entry name" value="Crinkler_N"/>
</dbReference>
<comment type="caution">
    <text evidence="5">The sequence shown here is derived from an EMBL/GenBank/DDBJ whole genome shotgun (WGS) entry which is preliminary data.</text>
</comment>
<comment type="subcellular location">
    <subcellularLocation>
        <location evidence="1">Host cell</location>
    </subcellularLocation>
    <subcellularLocation>
        <location evidence="2">Secreted</location>
    </subcellularLocation>
</comment>
<dbReference type="AlphaFoldDB" id="A0A9N9H288"/>
<dbReference type="OrthoDB" id="2304312at2759"/>
<protein>
    <submittedName>
        <fullName evidence="5">6639_t:CDS:1</fullName>
    </submittedName>
</protein>
<evidence type="ECO:0000256" key="2">
    <source>
        <dbReference type="ARBA" id="ARBA00004613"/>
    </source>
</evidence>
<dbReference type="Proteomes" id="UP000789572">
    <property type="component" value="Unassembled WGS sequence"/>
</dbReference>
<evidence type="ECO:0000256" key="1">
    <source>
        <dbReference type="ARBA" id="ARBA00004340"/>
    </source>
</evidence>
<keyword evidence="3" id="KW-0964">Secreted</keyword>
<evidence type="ECO:0000313" key="5">
    <source>
        <dbReference type="EMBL" id="CAG8647598.1"/>
    </source>
</evidence>